<evidence type="ECO:0000313" key="2">
    <source>
        <dbReference type="Proteomes" id="UP001295740"/>
    </source>
</evidence>
<accession>A0AAI8VZU9</accession>
<comment type="caution">
    <text evidence="1">The sequence shown here is derived from an EMBL/GenBank/DDBJ whole genome shotgun (WGS) entry which is preliminary data.</text>
</comment>
<dbReference type="EMBL" id="CAUWAG010000020">
    <property type="protein sequence ID" value="CAJ2514108.1"/>
    <property type="molecule type" value="Genomic_DNA"/>
</dbReference>
<dbReference type="AlphaFoldDB" id="A0AAI8VZU9"/>
<name>A0AAI8VZU9_9PEZI</name>
<sequence>MAANNNITSTSSILEDEDYSAEMSGRPTLAEMGLQASAIPVRPPVTNNSVRRFDPQVVKKDALSTRIVVHSRYPKLVHDFLNHKRQHGSAVEKAFYVASWSWEQQVARLIQKRPLVFMNSSDYTLLRNGSRISNGMREWDRVGTDAQGSNKHLTLDEYLSYDEMMLGSLLGVSGPSNFINDGGRYNSASRVELGSYEERGIIIGLVGARFERADRMDSVHVLQRVDRPRQHPLLSKIFQDFFGPTRRPNDRFDAEMYRARIGITAEILLLEANDRAKEADLKAHVYVVGLGLGVWQVATQQSTYYIEAFADALTRLGPRLANVATLEFAWISVEGAPRRTLEAAANRLGIKVKVTKRNPAELRPAEERNQLLVLSYAWDSNAFPGNEYWDGSLTASGDPAAACMSNVSELHNPSINPGFVNRINVLDPSVTP</sequence>
<proteinExistence type="predicted"/>
<dbReference type="InterPro" id="IPR032063">
    <property type="entry name" value="MavL-like"/>
</dbReference>
<dbReference type="Pfam" id="PF16062">
    <property type="entry name" value="MavL-like"/>
    <property type="match status" value="2"/>
</dbReference>
<reference evidence="1" key="1">
    <citation type="submission" date="2023-10" db="EMBL/GenBank/DDBJ databases">
        <authorList>
            <person name="Hackl T."/>
        </authorList>
    </citation>
    <scope>NUCLEOTIDE SEQUENCE</scope>
</reference>
<protein>
    <submittedName>
        <fullName evidence="1">Uu.00g022270.m01.CDS01</fullName>
    </submittedName>
</protein>
<keyword evidence="2" id="KW-1185">Reference proteome</keyword>
<gene>
    <name evidence="1" type="ORF">KHLLAP_LOCUS14576</name>
</gene>
<evidence type="ECO:0000313" key="1">
    <source>
        <dbReference type="EMBL" id="CAJ2514108.1"/>
    </source>
</evidence>
<organism evidence="1 2">
    <name type="scientific">Anthostomella pinea</name>
    <dbReference type="NCBI Taxonomy" id="933095"/>
    <lineage>
        <taxon>Eukaryota</taxon>
        <taxon>Fungi</taxon>
        <taxon>Dikarya</taxon>
        <taxon>Ascomycota</taxon>
        <taxon>Pezizomycotina</taxon>
        <taxon>Sordariomycetes</taxon>
        <taxon>Xylariomycetidae</taxon>
        <taxon>Xylariales</taxon>
        <taxon>Xylariaceae</taxon>
        <taxon>Anthostomella</taxon>
    </lineage>
</organism>
<dbReference type="Proteomes" id="UP001295740">
    <property type="component" value="Unassembled WGS sequence"/>
</dbReference>